<evidence type="ECO:0000256" key="4">
    <source>
        <dbReference type="ARBA" id="ARBA00023239"/>
    </source>
</evidence>
<reference evidence="6 7" key="1">
    <citation type="journal article" date="2014" name="Nature">
        <title>An environmental bacterial taxon with a large and distinct metabolic repertoire.</title>
        <authorList>
            <person name="Wilson M.C."/>
            <person name="Mori T."/>
            <person name="Ruckert C."/>
            <person name="Uria A.R."/>
            <person name="Helf M.J."/>
            <person name="Takada K."/>
            <person name="Gernert C."/>
            <person name="Steffens U.A."/>
            <person name="Heycke N."/>
            <person name="Schmitt S."/>
            <person name="Rinke C."/>
            <person name="Helfrich E.J."/>
            <person name="Brachmann A.O."/>
            <person name="Gurgui C."/>
            <person name="Wakimoto T."/>
            <person name="Kracht M."/>
            <person name="Crusemann M."/>
            <person name="Hentschel U."/>
            <person name="Abe I."/>
            <person name="Matsunaga S."/>
            <person name="Kalinowski J."/>
            <person name="Takeyama H."/>
            <person name="Piel J."/>
        </authorList>
    </citation>
    <scope>NUCLEOTIDE SEQUENCE [LARGE SCALE GENOMIC DNA]</scope>
    <source>
        <strain evidence="7">TSY2</strain>
    </source>
</reference>
<dbReference type="PATRIC" id="fig|1429439.4.peg.3451"/>
<dbReference type="InterPro" id="IPR036052">
    <property type="entry name" value="TrpB-like_PALP_sf"/>
</dbReference>
<keyword evidence="3" id="KW-0663">Pyridoxal phosphate</keyword>
<comment type="cofactor">
    <cofactor evidence="1">
        <name>pyridoxal 5'-phosphate</name>
        <dbReference type="ChEBI" id="CHEBI:597326"/>
    </cofactor>
</comment>
<evidence type="ECO:0000256" key="3">
    <source>
        <dbReference type="ARBA" id="ARBA00022898"/>
    </source>
</evidence>
<dbReference type="EMBL" id="AZHX01000840">
    <property type="protein sequence ID" value="ETX05899.1"/>
    <property type="molecule type" value="Genomic_DNA"/>
</dbReference>
<evidence type="ECO:0000313" key="7">
    <source>
        <dbReference type="Proteomes" id="UP000019140"/>
    </source>
</evidence>
<organism evidence="6 7">
    <name type="scientific">Candidatus Entotheonella gemina</name>
    <dbReference type="NCBI Taxonomy" id="1429439"/>
    <lineage>
        <taxon>Bacteria</taxon>
        <taxon>Pseudomonadati</taxon>
        <taxon>Nitrospinota/Tectimicrobiota group</taxon>
        <taxon>Candidatus Tectimicrobiota</taxon>
        <taxon>Candidatus Entotheonellia</taxon>
        <taxon>Candidatus Entotheonellales</taxon>
        <taxon>Candidatus Entotheonellaceae</taxon>
        <taxon>Candidatus Entotheonella</taxon>
    </lineage>
</organism>
<dbReference type="AlphaFoldDB" id="W4M6E2"/>
<keyword evidence="4" id="KW-0456">Lyase</keyword>
<dbReference type="GO" id="GO:0003941">
    <property type="term" value="F:L-serine ammonia-lyase activity"/>
    <property type="evidence" value="ECO:0007669"/>
    <property type="project" value="TreeGrafter"/>
</dbReference>
<comment type="similarity">
    <text evidence="2">Belongs to the serine/threonine dehydratase family.</text>
</comment>
<dbReference type="PANTHER" id="PTHR43050:SF1">
    <property type="entry name" value="SERINE RACEMASE"/>
    <property type="match status" value="1"/>
</dbReference>
<evidence type="ECO:0000256" key="2">
    <source>
        <dbReference type="ARBA" id="ARBA00010869"/>
    </source>
</evidence>
<dbReference type="Gene3D" id="3.40.50.1100">
    <property type="match status" value="2"/>
</dbReference>
<evidence type="ECO:0000256" key="1">
    <source>
        <dbReference type="ARBA" id="ARBA00001933"/>
    </source>
</evidence>
<dbReference type="FunFam" id="3.40.50.1100:FF:000007">
    <property type="entry name" value="L-threonine dehydratase catabolic TdcB"/>
    <property type="match status" value="1"/>
</dbReference>
<proteinExistence type="inferred from homology"/>
<dbReference type="HOGENOM" id="CLU_021152_4_2_7"/>
<evidence type="ECO:0000313" key="6">
    <source>
        <dbReference type="EMBL" id="ETX05899.1"/>
    </source>
</evidence>
<dbReference type="Pfam" id="PF00291">
    <property type="entry name" value="PALP"/>
    <property type="match status" value="1"/>
</dbReference>
<dbReference type="GO" id="GO:0030170">
    <property type="term" value="F:pyridoxal phosphate binding"/>
    <property type="evidence" value="ECO:0007669"/>
    <property type="project" value="TreeGrafter"/>
</dbReference>
<name>W4M6E2_9BACT</name>
<dbReference type="GO" id="GO:0018114">
    <property type="term" value="F:threonine racemase activity"/>
    <property type="evidence" value="ECO:0007669"/>
    <property type="project" value="TreeGrafter"/>
</dbReference>
<gene>
    <name evidence="6" type="ORF">ETSY2_20295</name>
</gene>
<dbReference type="Proteomes" id="UP000019140">
    <property type="component" value="Unassembled WGS sequence"/>
</dbReference>
<keyword evidence="7" id="KW-1185">Reference proteome</keyword>
<accession>W4M6E2</accession>
<dbReference type="PANTHER" id="PTHR43050">
    <property type="entry name" value="SERINE / THREONINE RACEMASE FAMILY MEMBER"/>
    <property type="match status" value="1"/>
</dbReference>
<dbReference type="SUPFAM" id="SSF53686">
    <property type="entry name" value="Tryptophan synthase beta subunit-like PLP-dependent enzymes"/>
    <property type="match status" value="1"/>
</dbReference>
<dbReference type="GO" id="GO:0030378">
    <property type="term" value="F:serine racemase activity"/>
    <property type="evidence" value="ECO:0007669"/>
    <property type="project" value="TreeGrafter"/>
</dbReference>
<evidence type="ECO:0000259" key="5">
    <source>
        <dbReference type="Pfam" id="PF00291"/>
    </source>
</evidence>
<dbReference type="GO" id="GO:0000287">
    <property type="term" value="F:magnesium ion binding"/>
    <property type="evidence" value="ECO:0007669"/>
    <property type="project" value="TreeGrafter"/>
</dbReference>
<feature type="domain" description="Tryptophan synthase beta chain-like PALP" evidence="5">
    <location>
        <begin position="17"/>
        <end position="304"/>
    </location>
</feature>
<dbReference type="GO" id="GO:0070179">
    <property type="term" value="P:D-serine biosynthetic process"/>
    <property type="evidence" value="ECO:0007669"/>
    <property type="project" value="TreeGrafter"/>
</dbReference>
<protein>
    <submittedName>
        <fullName evidence="6">Serine/threonine dehydratase</fullName>
    </submittedName>
</protein>
<dbReference type="CDD" id="cd01562">
    <property type="entry name" value="Thr-dehyd"/>
    <property type="match status" value="1"/>
</dbReference>
<dbReference type="GO" id="GO:0005524">
    <property type="term" value="F:ATP binding"/>
    <property type="evidence" value="ECO:0007669"/>
    <property type="project" value="TreeGrafter"/>
</dbReference>
<dbReference type="InterPro" id="IPR001926">
    <property type="entry name" value="TrpB-like_PALP"/>
</dbReference>
<sequence length="314" mass="33257">MPLPTIDDIHQAAARIKPYVHHTPVLTCASLNHMANAQLFFKCENFQKAGAFKFRGACNTVFSLSDTEAKRGVATHSSGNHGAALALAARLRNIPAHIVMPHNAPQVKRDAIAGYGAHVTWCEPSQADREATVKRVVDETGAVFAHPSNDALVIAGQGTAALELLDDVPELDMVLTPIGGGGLTSGIALAVATCSPRTRMVAVEPAGADDAYRSLQSGTLQPSINPRTIADGLRTSLGDLTFPMIQQYAEQIVTVSEAAIIHAMRHVWERMKIVIEPSSAVPVAAVLDKRIEVSGLRVGIVLSGGNVDLASLPF</sequence>
<comment type="caution">
    <text evidence="6">The sequence shown here is derived from an EMBL/GenBank/DDBJ whole genome shotgun (WGS) entry which is preliminary data.</text>
</comment>